<protein>
    <submittedName>
        <fullName evidence="1">Uncharacterized protein</fullName>
    </submittedName>
</protein>
<dbReference type="AlphaFoldDB" id="A0A0F9T5W6"/>
<gene>
    <name evidence="1" type="ORF">LCGC14_0368320</name>
</gene>
<proteinExistence type="predicted"/>
<dbReference type="EMBL" id="LAZR01000292">
    <property type="protein sequence ID" value="KKN76635.1"/>
    <property type="molecule type" value="Genomic_DNA"/>
</dbReference>
<organism evidence="1">
    <name type="scientific">marine sediment metagenome</name>
    <dbReference type="NCBI Taxonomy" id="412755"/>
    <lineage>
        <taxon>unclassified sequences</taxon>
        <taxon>metagenomes</taxon>
        <taxon>ecological metagenomes</taxon>
    </lineage>
</organism>
<name>A0A0F9T5W6_9ZZZZ</name>
<sequence length="140" mass="16648">MVIRDRNKSMITFVPECTCNKKLNYVKWKCSRFDDHKLIELNSYAEDHEELHTLSRKIVDFIAETGKMEKEDILANFPDFKEGQIQMAANLGMYPIIFPKRRRAPPAEFERLKQHARRLTEEYRRAKYASDVEEEPPLIE</sequence>
<evidence type="ECO:0000313" key="1">
    <source>
        <dbReference type="EMBL" id="KKN76635.1"/>
    </source>
</evidence>
<reference evidence="1" key="1">
    <citation type="journal article" date="2015" name="Nature">
        <title>Complex archaea that bridge the gap between prokaryotes and eukaryotes.</title>
        <authorList>
            <person name="Spang A."/>
            <person name="Saw J.H."/>
            <person name="Jorgensen S.L."/>
            <person name="Zaremba-Niedzwiedzka K."/>
            <person name="Martijn J."/>
            <person name="Lind A.E."/>
            <person name="van Eijk R."/>
            <person name="Schleper C."/>
            <person name="Guy L."/>
            <person name="Ettema T.J."/>
        </authorList>
    </citation>
    <scope>NUCLEOTIDE SEQUENCE</scope>
</reference>
<accession>A0A0F9T5W6</accession>
<comment type="caution">
    <text evidence="1">The sequence shown here is derived from an EMBL/GenBank/DDBJ whole genome shotgun (WGS) entry which is preliminary data.</text>
</comment>